<keyword evidence="1 2" id="KW-0472">Membrane</keyword>
<proteinExistence type="inferred from homology"/>
<dbReference type="GO" id="GO:0005886">
    <property type="term" value="C:plasma membrane"/>
    <property type="evidence" value="ECO:0007669"/>
    <property type="project" value="UniProtKB-SubCell"/>
</dbReference>
<evidence type="ECO:0000313" key="4">
    <source>
        <dbReference type="Proteomes" id="UP000654279"/>
    </source>
</evidence>
<dbReference type="SMART" id="SM01234">
    <property type="entry name" value="Haemolytic"/>
    <property type="match status" value="1"/>
</dbReference>
<dbReference type="Proteomes" id="UP000654279">
    <property type="component" value="Unassembled WGS sequence"/>
</dbReference>
<accession>A0A926D1L1</accession>
<dbReference type="AlphaFoldDB" id="A0A926D1L1"/>
<dbReference type="EMBL" id="JACRSO010000003">
    <property type="protein sequence ID" value="MBC8529289.1"/>
    <property type="molecule type" value="Genomic_DNA"/>
</dbReference>
<dbReference type="HAMAP" id="MF_00386">
    <property type="entry name" value="UPF0161_YidD"/>
    <property type="match status" value="1"/>
</dbReference>
<keyword evidence="2" id="KW-1003">Cell membrane</keyword>
<reference evidence="3" key="1">
    <citation type="submission" date="2020-08" db="EMBL/GenBank/DDBJ databases">
        <title>Genome public.</title>
        <authorList>
            <person name="Liu C."/>
            <person name="Sun Q."/>
        </authorList>
    </citation>
    <scope>NUCLEOTIDE SEQUENCE</scope>
    <source>
        <strain evidence="3">NSJ-44</strain>
    </source>
</reference>
<keyword evidence="4" id="KW-1185">Reference proteome</keyword>
<protein>
    <recommendedName>
        <fullName evidence="2">Putative membrane protein insertion efficiency factor</fullName>
    </recommendedName>
</protein>
<evidence type="ECO:0000256" key="1">
    <source>
        <dbReference type="ARBA" id="ARBA00023136"/>
    </source>
</evidence>
<comment type="subcellular location">
    <subcellularLocation>
        <location evidence="2">Cell membrane</location>
        <topology evidence="2">Peripheral membrane protein</topology>
        <orientation evidence="2">Cytoplasmic side</orientation>
    </subcellularLocation>
</comment>
<evidence type="ECO:0000313" key="3">
    <source>
        <dbReference type="EMBL" id="MBC8529289.1"/>
    </source>
</evidence>
<gene>
    <name evidence="3" type="primary">yidD</name>
    <name evidence="3" type="ORF">H8699_07605</name>
</gene>
<dbReference type="RefSeq" id="WP_138294755.1">
    <property type="nucleotide sequence ID" value="NZ_JACRSO010000003.1"/>
</dbReference>
<dbReference type="InterPro" id="IPR002696">
    <property type="entry name" value="Membr_insert_effic_factor_YidD"/>
</dbReference>
<comment type="caution">
    <text evidence="3">The sequence shown here is derived from an EMBL/GenBank/DDBJ whole genome shotgun (WGS) entry which is preliminary data.</text>
</comment>
<sequence>MTKLLEAMVRGYRKYISPCFPPSCRFYPTCSEYALQALKKYSWPRALWLIVKRIARCNPLFPGGYDPLP</sequence>
<comment type="similarity">
    <text evidence="2">Belongs to the UPF0161 family.</text>
</comment>
<evidence type="ECO:0000256" key="2">
    <source>
        <dbReference type="HAMAP-Rule" id="MF_00386"/>
    </source>
</evidence>
<dbReference type="Pfam" id="PF01809">
    <property type="entry name" value="YidD"/>
    <property type="match status" value="1"/>
</dbReference>
<dbReference type="PANTHER" id="PTHR33383">
    <property type="entry name" value="MEMBRANE PROTEIN INSERTION EFFICIENCY FACTOR-RELATED"/>
    <property type="match status" value="1"/>
</dbReference>
<name>A0A926D1L1_9FIRM</name>
<dbReference type="PANTHER" id="PTHR33383:SF1">
    <property type="entry name" value="MEMBRANE PROTEIN INSERTION EFFICIENCY FACTOR-RELATED"/>
    <property type="match status" value="1"/>
</dbReference>
<comment type="function">
    <text evidence="2">Could be involved in insertion of integral membrane proteins into the membrane.</text>
</comment>
<organism evidence="3 4">
    <name type="scientific">Luoshenia tenuis</name>
    <dbReference type="NCBI Taxonomy" id="2763654"/>
    <lineage>
        <taxon>Bacteria</taxon>
        <taxon>Bacillati</taxon>
        <taxon>Bacillota</taxon>
        <taxon>Clostridia</taxon>
        <taxon>Christensenellales</taxon>
        <taxon>Christensenellaceae</taxon>
        <taxon>Luoshenia</taxon>
    </lineage>
</organism>
<dbReference type="NCBIfam" id="TIGR00278">
    <property type="entry name" value="membrane protein insertion efficiency factor YidD"/>
    <property type="match status" value="1"/>
</dbReference>